<organism evidence="3 4">
    <name type="scientific">Arundinibacter roseus</name>
    <dbReference type="NCBI Taxonomy" id="2070510"/>
    <lineage>
        <taxon>Bacteria</taxon>
        <taxon>Pseudomonadati</taxon>
        <taxon>Bacteroidota</taxon>
        <taxon>Cytophagia</taxon>
        <taxon>Cytophagales</taxon>
        <taxon>Spirosomataceae</taxon>
        <taxon>Arundinibacter</taxon>
    </lineage>
</organism>
<dbReference type="Proteomes" id="UP000295706">
    <property type="component" value="Unassembled WGS sequence"/>
</dbReference>
<dbReference type="PANTHER" id="PTHR34720:SF9">
    <property type="entry name" value="BLR4714 PROTEIN"/>
    <property type="match status" value="1"/>
</dbReference>
<feature type="chain" id="PRO_5020956967" evidence="2">
    <location>
        <begin position="33"/>
        <end position="1110"/>
    </location>
</feature>
<dbReference type="RefSeq" id="WP_132120750.1">
    <property type="nucleotide sequence ID" value="NZ_SMJU01000014.1"/>
</dbReference>
<keyword evidence="4" id="KW-1185">Reference proteome</keyword>
<reference evidence="3 4" key="1">
    <citation type="submission" date="2019-02" db="EMBL/GenBank/DDBJ databases">
        <title>Arundinibacter roseus gen. nov., sp. nov., a new member of the family Cytophagaceae.</title>
        <authorList>
            <person name="Szuroczki S."/>
            <person name="Khayer B."/>
            <person name="Sproer C."/>
            <person name="Toumi M."/>
            <person name="Szabo A."/>
            <person name="Felfoldi T."/>
            <person name="Schumann P."/>
            <person name="Toth E."/>
        </authorList>
    </citation>
    <scope>NUCLEOTIDE SEQUENCE [LARGE SCALE GENOMIC DNA]</scope>
    <source>
        <strain evidence="3 4">DMA-k-7a</strain>
    </source>
</reference>
<dbReference type="NCBIfam" id="NF012211">
    <property type="entry name" value="tand_rpt_95"/>
    <property type="match status" value="6"/>
</dbReference>
<protein>
    <submittedName>
        <fullName evidence="3">Tandem-95 repeat protein</fullName>
    </submittedName>
</protein>
<dbReference type="Gene3D" id="2.60.40.2810">
    <property type="match status" value="6"/>
</dbReference>
<evidence type="ECO:0000256" key="1">
    <source>
        <dbReference type="SAM" id="MobiDB-lite"/>
    </source>
</evidence>
<evidence type="ECO:0000256" key="2">
    <source>
        <dbReference type="SAM" id="SignalP"/>
    </source>
</evidence>
<keyword evidence="2" id="KW-0732">Signal</keyword>
<feature type="signal peptide" evidence="2">
    <location>
        <begin position="1"/>
        <end position="32"/>
    </location>
</feature>
<dbReference type="AlphaFoldDB" id="A0A4R4K423"/>
<accession>A0A4R4K423</accession>
<feature type="region of interest" description="Disordered" evidence="1">
    <location>
        <begin position="1087"/>
        <end position="1110"/>
    </location>
</feature>
<dbReference type="OrthoDB" id="9805017at2"/>
<dbReference type="Pfam" id="PF17963">
    <property type="entry name" value="Big_9"/>
    <property type="match status" value="6"/>
</dbReference>
<evidence type="ECO:0000313" key="3">
    <source>
        <dbReference type="EMBL" id="TDB61342.1"/>
    </source>
</evidence>
<gene>
    <name evidence="3" type="ORF">EZE20_19245</name>
</gene>
<evidence type="ECO:0000313" key="4">
    <source>
        <dbReference type="Proteomes" id="UP000295706"/>
    </source>
</evidence>
<name>A0A4R4K423_9BACT</name>
<dbReference type="PANTHER" id="PTHR34720">
    <property type="entry name" value="MICROCYSTIN DEPENDENT PROTEIN"/>
    <property type="match status" value="1"/>
</dbReference>
<comment type="caution">
    <text evidence="3">The sequence shown here is derived from an EMBL/GenBank/DDBJ whole genome shotgun (WGS) entry which is preliminary data.</text>
</comment>
<feature type="non-terminal residue" evidence="3">
    <location>
        <position position="1110"/>
    </location>
</feature>
<dbReference type="EMBL" id="SMJU01000014">
    <property type="protein sequence ID" value="TDB61342.1"/>
    <property type="molecule type" value="Genomic_DNA"/>
</dbReference>
<sequence>MNVIYQHIKQRGRLSLLFCLLMVLAVSMVSHAQVSLSAGCTTGTADLTGVTAANQPANTTLTWHSGTPATTANKLSSITALSPGTYYAAFFDATNDCYSSNTLNVTITSALCLSNVCPATTVNLNTAVSVSNLPANTVLTWHTALPATTANKIADPTTVGTSGTYYAAFFDATNDCYSGDGNAATEVIVEIISPCNTIVANNDTFTGIAPGGTTPTVFTNDLVNGALATDANTTTPTVVNDGGLTGVTINPDGTINIPAGAATGNYNVTYEVCLEGSPTVCDQAVVAITVQQPITLNNTCPVATINLNTAVSVSNLPANTVLTWHTALPATTANKIADPTTVGTSGTYYAAIYDATNDCYSGDGNAATEVIVNITTCNTIVATNDTFTGIAPGGTTPTVFTNDLVNGALATDANTTTPTVVNDGGLTGVTINPDGTINIPAAAAPGTYDVTYEICVEGATPAVCDTATVFITVTPAPNSTPQAVGDIALAVQDEPVSGNVLTNDSDPDGDPLTASLISGPDNGTVVLNPDGSYTYTPDPGFVGEDVFCYAASDGIASDTACVAVTVQPNPTPANDAPLALNDNTQTTEGTPLSVNVLANDVDPDGDALQNPTVVQAPANGTASVNPDGTILYTPDPGFVGVDTLTYRVCDTGTPSLCDSAQVIVQVLPAPVDPAANQAPVAVDDANTTTVNTPVTGTVAANDSDPDGDALTFAGLTNPANGTLTVNADGTYTYTPAADFIGSDVFTYTVCDNGTPSLCDTATVFITVTPAPNSTPQAVGDIALAVQDEPVSGNVLTNDSDPDGDPLTASLISGPDNGTVVLNPDGSYTYTPDPGFVGEDVFCYAASDGIASDTACVAVTVQPNPTPANDAPIALNDNTQTTEGTPLSVNVLANDVDPDGDALQNPTVVQAPANGTASVNADGTITYTPNSGFIGTDTLTYRVCDTGTPSLCDSAQVIVQVLPAPVDPAANQAPVAVDDANTTPVNTPVTGTVAANDSDPDGDALTFAGLTNPANGTLTVNADGSYVYTPAADFIGSDVFTYTVCDNGTPSLCDTATVFITVTPAPNSTPQAVGDIALAVQDEPVSGNVLTNDSDPDGDPLTASLISGPDN</sequence>
<proteinExistence type="predicted"/>